<keyword evidence="1" id="KW-1133">Transmembrane helix</keyword>
<dbReference type="GeneID" id="62165389"/>
<name>A0A9P6LHZ6_9PEZI</name>
<reference evidence="3" key="1">
    <citation type="submission" date="2020-03" db="EMBL/GenBank/DDBJ databases">
        <authorList>
            <person name="He L."/>
        </authorList>
    </citation>
    <scope>NUCLEOTIDE SEQUENCE</scope>
    <source>
        <strain evidence="3">CkLH20</strain>
    </source>
</reference>
<dbReference type="PANTHER" id="PTHR37019:SF1">
    <property type="entry name" value="EXPERA DOMAIN-CONTAINING PROTEIN"/>
    <property type="match status" value="1"/>
</dbReference>
<dbReference type="AlphaFoldDB" id="A0A9P6LHZ6"/>
<reference evidence="3" key="2">
    <citation type="submission" date="2020-11" db="EMBL/GenBank/DDBJ databases">
        <title>Whole genome sequencing of Colletotrichum sp.</title>
        <authorList>
            <person name="Li H."/>
        </authorList>
    </citation>
    <scope>NUCLEOTIDE SEQUENCE</scope>
    <source>
        <strain evidence="3">CkLH20</strain>
    </source>
</reference>
<keyword evidence="4" id="KW-1185">Reference proteome</keyword>
<evidence type="ECO:0000313" key="4">
    <source>
        <dbReference type="Proteomes" id="UP000781932"/>
    </source>
</evidence>
<comment type="caution">
    <text evidence="3">The sequence shown here is derived from an EMBL/GenBank/DDBJ whole genome shotgun (WGS) entry which is preliminary data.</text>
</comment>
<dbReference type="Proteomes" id="UP000781932">
    <property type="component" value="Unassembled WGS sequence"/>
</dbReference>
<keyword evidence="1" id="KW-0472">Membrane</keyword>
<evidence type="ECO:0000259" key="2">
    <source>
        <dbReference type="Pfam" id="PF24803"/>
    </source>
</evidence>
<feature type="transmembrane region" description="Helical" evidence="1">
    <location>
        <begin position="55"/>
        <end position="76"/>
    </location>
</feature>
<dbReference type="EMBL" id="JAATWM020000034">
    <property type="protein sequence ID" value="KAF9873090.1"/>
    <property type="molecule type" value="Genomic_DNA"/>
</dbReference>
<feature type="transmembrane region" description="Helical" evidence="1">
    <location>
        <begin position="12"/>
        <end position="35"/>
    </location>
</feature>
<dbReference type="InterPro" id="IPR056121">
    <property type="entry name" value="DUF7704"/>
</dbReference>
<accession>A0A9P6LHZ6</accession>
<evidence type="ECO:0000313" key="3">
    <source>
        <dbReference type="EMBL" id="KAF9873090.1"/>
    </source>
</evidence>
<keyword evidence="1" id="KW-0812">Transmembrane</keyword>
<proteinExistence type="predicted"/>
<dbReference type="Pfam" id="PF24803">
    <property type="entry name" value="DUF7704"/>
    <property type="match status" value="1"/>
</dbReference>
<protein>
    <recommendedName>
        <fullName evidence="2">DUF7704 domain-containing protein</fullName>
    </recommendedName>
</protein>
<evidence type="ECO:0000256" key="1">
    <source>
        <dbReference type="SAM" id="Phobius"/>
    </source>
</evidence>
<feature type="transmembrane region" description="Helical" evidence="1">
    <location>
        <begin position="88"/>
        <end position="109"/>
    </location>
</feature>
<organism evidence="3 4">
    <name type="scientific">Colletotrichum karsti</name>
    <dbReference type="NCBI Taxonomy" id="1095194"/>
    <lineage>
        <taxon>Eukaryota</taxon>
        <taxon>Fungi</taxon>
        <taxon>Dikarya</taxon>
        <taxon>Ascomycota</taxon>
        <taxon>Pezizomycotina</taxon>
        <taxon>Sordariomycetes</taxon>
        <taxon>Hypocreomycetidae</taxon>
        <taxon>Glomerellales</taxon>
        <taxon>Glomerellaceae</taxon>
        <taxon>Colletotrichum</taxon>
        <taxon>Colletotrichum boninense species complex</taxon>
    </lineage>
</organism>
<feature type="transmembrane region" description="Helical" evidence="1">
    <location>
        <begin position="121"/>
        <end position="143"/>
    </location>
</feature>
<dbReference type="RefSeq" id="XP_038742551.1">
    <property type="nucleotide sequence ID" value="XM_038892315.1"/>
</dbReference>
<dbReference type="PANTHER" id="PTHR37019">
    <property type="entry name" value="CHROMOSOME 1, WHOLE GENOME SHOTGUN SEQUENCE"/>
    <property type="match status" value="1"/>
</dbReference>
<dbReference type="OrthoDB" id="3587182at2759"/>
<gene>
    <name evidence="3" type="ORF">CkaCkLH20_09600</name>
</gene>
<sequence length="150" mass="16463">MTTQIPSIYKAVFLYWDPPCALWGAFMSYFTRGWMLDQFFLESHAGTRDAAHDMLLYQGGGALVGCAILNGLLLRYTQDIGVWKFAQAAILAIDLSLLAGMVEVFGYQGRLSPTSWQAGDWVGIIITVGVTVARVSFLAGLGFKEKTRTA</sequence>
<feature type="domain" description="DUF7704" evidence="2">
    <location>
        <begin position="3"/>
        <end position="141"/>
    </location>
</feature>